<dbReference type="GO" id="GO:0005886">
    <property type="term" value="C:plasma membrane"/>
    <property type="evidence" value="ECO:0007669"/>
    <property type="project" value="TreeGrafter"/>
</dbReference>
<dbReference type="InterPro" id="IPR000651">
    <property type="entry name" value="Ras-like_Gua-exchang_fac_N"/>
</dbReference>
<name>A0AAN7V8W6_9COLE</name>
<dbReference type="InterPro" id="IPR009072">
    <property type="entry name" value="Histone-fold"/>
</dbReference>
<evidence type="ECO:0000256" key="2">
    <source>
        <dbReference type="PROSITE-ProRule" id="PRU00168"/>
    </source>
</evidence>
<dbReference type="Gene3D" id="1.20.870.10">
    <property type="entry name" value="Son of sevenless (SoS) protein Chain: S domain 1"/>
    <property type="match status" value="1"/>
</dbReference>
<dbReference type="PANTHER" id="PTHR23113:SF363">
    <property type="entry name" value="PROTEIN SON OF SEVENLESS"/>
    <property type="match status" value="1"/>
</dbReference>
<feature type="compositionally biased region" description="Polar residues" evidence="3">
    <location>
        <begin position="1032"/>
        <end position="1054"/>
    </location>
</feature>
<dbReference type="FunFam" id="1.10.20.10:FF:000029">
    <property type="entry name" value="son of sevenless homolog 1 isoform X1"/>
    <property type="match status" value="1"/>
</dbReference>
<dbReference type="EMBL" id="JAVRBK010000010">
    <property type="protein sequence ID" value="KAK5638989.1"/>
    <property type="molecule type" value="Genomic_DNA"/>
</dbReference>
<dbReference type="CDD" id="cd22915">
    <property type="entry name" value="HFD_SOS1_rpt2"/>
    <property type="match status" value="1"/>
</dbReference>
<dbReference type="Gene3D" id="1.20.900.10">
    <property type="entry name" value="Dbl homology (DH) domain"/>
    <property type="match status" value="1"/>
</dbReference>
<dbReference type="CDD" id="cd00160">
    <property type="entry name" value="RhoGEF"/>
    <property type="match status" value="1"/>
</dbReference>
<dbReference type="InterPro" id="IPR002119">
    <property type="entry name" value="Histone_H2A"/>
</dbReference>
<reference evidence="8 9" key="1">
    <citation type="journal article" date="2024" name="Insects">
        <title>An Improved Chromosome-Level Genome Assembly of the Firefly Pyrocoelia pectoralis.</title>
        <authorList>
            <person name="Fu X."/>
            <person name="Meyer-Rochow V.B."/>
            <person name="Ballantyne L."/>
            <person name="Zhu X."/>
        </authorList>
    </citation>
    <scope>NUCLEOTIDE SEQUENCE [LARGE SCALE GENOMIC DNA]</scope>
    <source>
        <strain evidence="8">XCY_ONT2</strain>
    </source>
</reference>
<dbReference type="PROSITE" id="PS00720">
    <property type="entry name" value="RASGEF"/>
    <property type="match status" value="1"/>
</dbReference>
<evidence type="ECO:0000256" key="1">
    <source>
        <dbReference type="ARBA" id="ARBA00022658"/>
    </source>
</evidence>
<dbReference type="SUPFAM" id="SSF50729">
    <property type="entry name" value="PH domain-like"/>
    <property type="match status" value="1"/>
</dbReference>
<feature type="region of interest" description="Disordered" evidence="3">
    <location>
        <begin position="1259"/>
        <end position="1324"/>
    </location>
</feature>
<dbReference type="PROSITE" id="PS50212">
    <property type="entry name" value="RASGEF_NTER"/>
    <property type="match status" value="1"/>
</dbReference>
<accession>A0AAN7V8W6</accession>
<comment type="caution">
    <text evidence="8">The sequence shown here is derived from an EMBL/GenBank/DDBJ whole genome shotgun (WGS) entry which is preliminary data.</text>
</comment>
<dbReference type="SMART" id="SM00233">
    <property type="entry name" value="PH"/>
    <property type="match status" value="1"/>
</dbReference>
<dbReference type="Gene3D" id="1.10.20.10">
    <property type="entry name" value="Histone, subunit A"/>
    <property type="match status" value="1"/>
</dbReference>
<dbReference type="InterPro" id="IPR001849">
    <property type="entry name" value="PH_domain"/>
</dbReference>
<dbReference type="PROSITE" id="PS50009">
    <property type="entry name" value="RASGEF_CAT"/>
    <property type="match status" value="1"/>
</dbReference>
<feature type="compositionally biased region" description="Low complexity" evidence="3">
    <location>
        <begin position="1265"/>
        <end position="1289"/>
    </location>
</feature>
<dbReference type="InterPro" id="IPR023578">
    <property type="entry name" value="Ras_GEF_dom_sf"/>
</dbReference>
<protein>
    <recommendedName>
        <fullName evidence="10">Protein son of sevenless</fullName>
    </recommendedName>
</protein>
<dbReference type="Gene3D" id="2.30.29.30">
    <property type="entry name" value="Pleckstrin-homology domain (PH domain)/Phosphotyrosine-binding domain (PTB)"/>
    <property type="match status" value="1"/>
</dbReference>
<dbReference type="SUPFAM" id="SSF47113">
    <property type="entry name" value="Histone-fold"/>
    <property type="match status" value="1"/>
</dbReference>
<dbReference type="GO" id="GO:0046982">
    <property type="term" value="F:protein heterodimerization activity"/>
    <property type="evidence" value="ECO:0007669"/>
    <property type="project" value="InterPro"/>
</dbReference>
<dbReference type="GO" id="GO:0030527">
    <property type="term" value="F:structural constituent of chromatin"/>
    <property type="evidence" value="ECO:0007669"/>
    <property type="project" value="InterPro"/>
</dbReference>
<dbReference type="Proteomes" id="UP001329430">
    <property type="component" value="Chromosome 10"/>
</dbReference>
<feature type="compositionally biased region" description="Pro residues" evidence="3">
    <location>
        <begin position="1199"/>
        <end position="1211"/>
    </location>
</feature>
<dbReference type="GO" id="GO:0007265">
    <property type="term" value="P:Ras protein signal transduction"/>
    <property type="evidence" value="ECO:0007669"/>
    <property type="project" value="TreeGrafter"/>
</dbReference>
<dbReference type="SUPFAM" id="SSF48065">
    <property type="entry name" value="DBL homology domain (DH-domain)"/>
    <property type="match status" value="1"/>
</dbReference>
<keyword evidence="1 2" id="KW-0344">Guanine-nucleotide releasing factor</keyword>
<dbReference type="PANTHER" id="PTHR23113">
    <property type="entry name" value="GUANINE NUCLEOTIDE EXCHANGE FACTOR"/>
    <property type="match status" value="1"/>
</dbReference>
<evidence type="ECO:0008006" key="10">
    <source>
        <dbReference type="Google" id="ProtNLM"/>
    </source>
</evidence>
<evidence type="ECO:0000256" key="3">
    <source>
        <dbReference type="SAM" id="MobiDB-lite"/>
    </source>
</evidence>
<evidence type="ECO:0000259" key="4">
    <source>
        <dbReference type="PROSITE" id="PS50003"/>
    </source>
</evidence>
<dbReference type="InterPro" id="IPR008937">
    <property type="entry name" value="Ras-like_GEF"/>
</dbReference>
<dbReference type="PROSITE" id="PS50003">
    <property type="entry name" value="PH_DOMAIN"/>
    <property type="match status" value="1"/>
</dbReference>
<dbReference type="GO" id="GO:0005085">
    <property type="term" value="F:guanyl-nucleotide exchange factor activity"/>
    <property type="evidence" value="ECO:0007669"/>
    <property type="project" value="UniProtKB-KW"/>
</dbReference>
<dbReference type="InterPro" id="IPR000219">
    <property type="entry name" value="DH_dom"/>
</dbReference>
<dbReference type="CDD" id="cd01261">
    <property type="entry name" value="PH_SOS"/>
    <property type="match status" value="1"/>
</dbReference>
<feature type="domain" description="DH" evidence="6">
    <location>
        <begin position="206"/>
        <end position="392"/>
    </location>
</feature>
<evidence type="ECO:0000259" key="7">
    <source>
        <dbReference type="PROSITE" id="PS50212"/>
    </source>
</evidence>
<dbReference type="CDD" id="cd22914">
    <property type="entry name" value="HFD_SOS1_rpt1"/>
    <property type="match status" value="1"/>
</dbReference>
<dbReference type="SMART" id="SM00325">
    <property type="entry name" value="RhoGEF"/>
    <property type="match status" value="1"/>
</dbReference>
<evidence type="ECO:0000259" key="5">
    <source>
        <dbReference type="PROSITE" id="PS50009"/>
    </source>
</evidence>
<feature type="domain" description="Ras-GEF" evidence="5">
    <location>
        <begin position="778"/>
        <end position="1013"/>
    </location>
</feature>
<dbReference type="Pfam" id="PF00618">
    <property type="entry name" value="RasGEF_N"/>
    <property type="match status" value="1"/>
</dbReference>
<dbReference type="SMART" id="SM00147">
    <property type="entry name" value="RasGEF"/>
    <property type="match status" value="1"/>
</dbReference>
<dbReference type="Pfam" id="PF22697">
    <property type="entry name" value="SOS1_NGEF_PH"/>
    <property type="match status" value="1"/>
</dbReference>
<dbReference type="Pfam" id="PF00621">
    <property type="entry name" value="RhoGEF"/>
    <property type="match status" value="1"/>
</dbReference>
<evidence type="ECO:0000313" key="9">
    <source>
        <dbReference type="Proteomes" id="UP001329430"/>
    </source>
</evidence>
<dbReference type="Gene3D" id="1.10.840.10">
    <property type="entry name" value="Ras guanine-nucleotide exchange factors catalytic domain"/>
    <property type="match status" value="1"/>
</dbReference>
<dbReference type="InterPro" id="IPR036964">
    <property type="entry name" value="RASGEF_cat_dom_sf"/>
</dbReference>
<dbReference type="SUPFAM" id="SSF48366">
    <property type="entry name" value="Ras GEF"/>
    <property type="match status" value="1"/>
</dbReference>
<proteinExistence type="predicted"/>
<dbReference type="InterPro" id="IPR055251">
    <property type="entry name" value="SOS1_NGEF_PH"/>
</dbReference>
<dbReference type="Pfam" id="PF00617">
    <property type="entry name" value="RasGEF"/>
    <property type="match status" value="1"/>
</dbReference>
<feature type="domain" description="N-terminal Ras-GEF" evidence="7">
    <location>
        <begin position="596"/>
        <end position="742"/>
    </location>
</feature>
<dbReference type="InterPro" id="IPR011993">
    <property type="entry name" value="PH-like_dom_sf"/>
</dbReference>
<gene>
    <name evidence="8" type="ORF">RI129_013284</name>
</gene>
<evidence type="ECO:0000313" key="8">
    <source>
        <dbReference type="EMBL" id="KAK5638989.1"/>
    </source>
</evidence>
<dbReference type="Gene3D" id="6.10.250.3060">
    <property type="match status" value="1"/>
</dbReference>
<dbReference type="SMART" id="SM00229">
    <property type="entry name" value="RasGEFN"/>
    <property type="match status" value="1"/>
</dbReference>
<keyword evidence="9" id="KW-1185">Reference proteome</keyword>
<dbReference type="CDD" id="cd06224">
    <property type="entry name" value="REM"/>
    <property type="match status" value="1"/>
</dbReference>
<sequence>MNTTNAGDPIYDFGSEENSPKWKGVLITALKRVLEQVHPSLDAREDALDYVESLCLRLLAMLCAKPSPHTVQDVEYRVQSTFPTPIDKWALKEAQEALERGKKKSVLPVDKIHNLLQKEILLYKVDSAVSLFLVAVLEYISADILKLAGNYVKHFKHVEITFQDVHISMNADKALMDMFYQDEGGGPNVLSDSPVVTTQAPRNSLTYEEIVRELMASERHYLRELHMLIKVFREEIIKLHADQRELDAIFSNIVDIYELTVTLIGSLEDVMEMAQEQMPYIGSCFEELAEAAEFDVYSKYAHDVTSPTCRDTLYHLLSRPQVNSVLVTAGQGMPLALKYYLPALLMGPIRHCFSYLDYIKILRGLSESPEDRETLTQVEGLLTPLQLELGQCVSFHSLQRSNVVANYGTRSRRQTTLDKIHELQRIVENWDTKDTGQCCNEFIREDILMKVGSGKRLTERRVFLFDGLMILCKPNSRRQSSVHQTHPECRIKERFFIRKVEIVDHSDTDEMKNAFEISPRIHPAVTLCTKNCEEKNVWMADLVMLNTRSMLDRILDSILLDMERKHPLRLPSPEIYKFAEPDSKHNIILEQRENGGVPLIKGATLYKLVERLTYHIYADPKFVRTFLTTYRSFCAPSELLDLLIERFNIPDPSLVYEMDCSDTDKMQKNSQREDWKRYRKEYCQPVQFRVLNVLRHWVDHHFYDFERDPSLLEKLHDFLESVTGKSMRKWVDSVLKILQRKTEPDLQRHIKFAFDEPPPPIEWHHSVTEEDYGILTLHPVEIARQLTLLEFEIYRTIKPSELVGSVWTKKDKEITSPNLLRMMKHTTIVTRWLEKNIVEAENFEERTAILSRIVEIMTVLQELNNFNAVLAFVSALGSASVHRLKFTFNSLPQNQKKILEEWRTDDHLKRYQEKLRSINPPCVPFLGMYLTNILHLEEGNPDFLPNTQLVNFFKRRKVADITGEIQQYQNQPYCYNVETKIRMFLETLSPFGDMSDTDISNYLYSKSIEIEPRGCKQVPKFGRKWPGLNLRSPGTKTKSARQLPSSSTTHNHTILKSEVKDENSKSEDFSIFAQVQFHGGAQNNSPTLSPVSPAAQPLTGWFPPAHSRSPSVGSIMSTTSVKAVPIMLSKQDGIISHYSQKFVPQPGSPGPHSPASPGAHTSFSESTSPRLPSTPPPLPPRRRRDSVEINSLPSKTVPLLPPRDGSPPPLPPRREAGPSPNAHHNSLPSSFPPPTFSGTLPRLNPTHFSQLHIRRHTTLHPHLPPRTTSHTNGSNSSSHPPSISPRSTSDTSGQTTPKLPPKPTIKSAGLTCGTMFQYPSTSST</sequence>
<dbReference type="InterPro" id="IPR019804">
    <property type="entry name" value="Ras_G-nucl-exch_fac_CS"/>
</dbReference>
<feature type="region of interest" description="Disordered" evidence="3">
    <location>
        <begin position="1140"/>
        <end position="1244"/>
    </location>
</feature>
<feature type="compositionally biased region" description="Low complexity" evidence="3">
    <location>
        <begin position="1155"/>
        <end position="1171"/>
    </location>
</feature>
<evidence type="ECO:0000259" key="6">
    <source>
        <dbReference type="PROSITE" id="PS50010"/>
    </source>
</evidence>
<dbReference type="PRINTS" id="PR00620">
    <property type="entry name" value="HISTONEH2A"/>
</dbReference>
<feature type="region of interest" description="Disordered" evidence="3">
    <location>
        <begin position="1026"/>
        <end position="1062"/>
    </location>
</feature>
<dbReference type="GO" id="GO:0003677">
    <property type="term" value="F:DNA binding"/>
    <property type="evidence" value="ECO:0007669"/>
    <property type="project" value="InterPro"/>
</dbReference>
<dbReference type="InterPro" id="IPR001895">
    <property type="entry name" value="RASGEF_cat_dom"/>
</dbReference>
<organism evidence="8 9">
    <name type="scientific">Pyrocoelia pectoralis</name>
    <dbReference type="NCBI Taxonomy" id="417401"/>
    <lineage>
        <taxon>Eukaryota</taxon>
        <taxon>Metazoa</taxon>
        <taxon>Ecdysozoa</taxon>
        <taxon>Arthropoda</taxon>
        <taxon>Hexapoda</taxon>
        <taxon>Insecta</taxon>
        <taxon>Pterygota</taxon>
        <taxon>Neoptera</taxon>
        <taxon>Endopterygota</taxon>
        <taxon>Coleoptera</taxon>
        <taxon>Polyphaga</taxon>
        <taxon>Elateriformia</taxon>
        <taxon>Elateroidea</taxon>
        <taxon>Lampyridae</taxon>
        <taxon>Lampyrinae</taxon>
        <taxon>Pyrocoelia</taxon>
    </lineage>
</organism>
<feature type="domain" description="PH" evidence="4">
    <location>
        <begin position="441"/>
        <end position="547"/>
    </location>
</feature>
<dbReference type="CDD" id="cd00155">
    <property type="entry name" value="RasGEF"/>
    <property type="match status" value="1"/>
</dbReference>
<dbReference type="GO" id="GO:0000786">
    <property type="term" value="C:nucleosome"/>
    <property type="evidence" value="ECO:0007669"/>
    <property type="project" value="InterPro"/>
</dbReference>
<dbReference type="PROSITE" id="PS50010">
    <property type="entry name" value="DH_2"/>
    <property type="match status" value="1"/>
</dbReference>
<dbReference type="InterPro" id="IPR035899">
    <property type="entry name" value="DBL_dom_sf"/>
</dbReference>